<dbReference type="SUPFAM" id="SSF54631">
    <property type="entry name" value="CBS-domain pair"/>
    <property type="match status" value="1"/>
</dbReference>
<dbReference type="PANTHER" id="PTHR43099:SF6">
    <property type="entry name" value="UPF0053 PROTEIN RV1842C"/>
    <property type="match status" value="1"/>
</dbReference>
<organism evidence="14 15">
    <name type="scientific">Schaalia radingae</name>
    <dbReference type="NCBI Taxonomy" id="131110"/>
    <lineage>
        <taxon>Bacteria</taxon>
        <taxon>Bacillati</taxon>
        <taxon>Actinomycetota</taxon>
        <taxon>Actinomycetes</taxon>
        <taxon>Actinomycetales</taxon>
        <taxon>Actinomycetaceae</taxon>
        <taxon>Schaalia</taxon>
    </lineage>
</organism>
<dbReference type="Pfam" id="PF00571">
    <property type="entry name" value="CBS"/>
    <property type="match status" value="2"/>
</dbReference>
<dbReference type="InterPro" id="IPR046342">
    <property type="entry name" value="CBS_dom_sf"/>
</dbReference>
<keyword evidence="4 10" id="KW-0812">Transmembrane</keyword>
<feature type="domain" description="CNNM transmembrane" evidence="13">
    <location>
        <begin position="1"/>
        <end position="203"/>
    </location>
</feature>
<feature type="transmembrane region" description="Helical" evidence="11">
    <location>
        <begin position="6"/>
        <end position="31"/>
    </location>
</feature>
<dbReference type="InterPro" id="IPR044751">
    <property type="entry name" value="Ion_transp-like_CBS"/>
</dbReference>
<proteinExistence type="inferred from homology"/>
<dbReference type="Proteomes" id="UP000198976">
    <property type="component" value="Chromosome I"/>
</dbReference>
<dbReference type="InterPro" id="IPR005170">
    <property type="entry name" value="Transptr-assoc_dom"/>
</dbReference>
<evidence type="ECO:0000256" key="10">
    <source>
        <dbReference type="PROSITE-ProRule" id="PRU01193"/>
    </source>
</evidence>
<feature type="domain" description="CBS" evidence="12">
    <location>
        <begin position="289"/>
        <end position="346"/>
    </location>
</feature>
<keyword evidence="15" id="KW-1185">Reference proteome</keyword>
<keyword evidence="6 10" id="KW-1133">Transmembrane helix</keyword>
<protein>
    <submittedName>
        <fullName evidence="14">Hemolysin, contains CBS domains</fullName>
    </submittedName>
</protein>
<evidence type="ECO:0000313" key="15">
    <source>
        <dbReference type="Proteomes" id="UP000198976"/>
    </source>
</evidence>
<dbReference type="CDD" id="cd04590">
    <property type="entry name" value="CBS_pair_CorC_HlyC_assoc"/>
    <property type="match status" value="1"/>
</dbReference>
<keyword evidence="8 10" id="KW-0472">Membrane</keyword>
<keyword evidence="3" id="KW-1003">Cell membrane</keyword>
<dbReference type="Pfam" id="PF03471">
    <property type="entry name" value="CorC_HlyC"/>
    <property type="match status" value="1"/>
</dbReference>
<evidence type="ECO:0000256" key="9">
    <source>
        <dbReference type="PROSITE-ProRule" id="PRU00703"/>
    </source>
</evidence>
<dbReference type="PROSITE" id="PS51371">
    <property type="entry name" value="CBS"/>
    <property type="match status" value="1"/>
</dbReference>
<evidence type="ECO:0000256" key="5">
    <source>
        <dbReference type="ARBA" id="ARBA00022737"/>
    </source>
</evidence>
<evidence type="ECO:0000313" key="14">
    <source>
        <dbReference type="EMBL" id="SDT97946.1"/>
    </source>
</evidence>
<dbReference type="PANTHER" id="PTHR43099">
    <property type="entry name" value="UPF0053 PROTEIN YRKA"/>
    <property type="match status" value="1"/>
</dbReference>
<gene>
    <name evidence="14" type="ORF">SAMN04489714_1389</name>
</gene>
<accession>A0ABY0V8G2</accession>
<name>A0ABY0V8G2_9ACTO</name>
<keyword evidence="7 9" id="KW-0129">CBS domain</keyword>
<dbReference type="PROSITE" id="PS51846">
    <property type="entry name" value="CNNM"/>
    <property type="match status" value="1"/>
</dbReference>
<dbReference type="Gene3D" id="3.30.465.10">
    <property type="match status" value="1"/>
</dbReference>
<evidence type="ECO:0000256" key="3">
    <source>
        <dbReference type="ARBA" id="ARBA00022475"/>
    </source>
</evidence>
<dbReference type="InterPro" id="IPR051676">
    <property type="entry name" value="UPF0053_domain"/>
</dbReference>
<evidence type="ECO:0000256" key="11">
    <source>
        <dbReference type="SAM" id="Phobius"/>
    </source>
</evidence>
<dbReference type="EMBL" id="LT629792">
    <property type="protein sequence ID" value="SDT97946.1"/>
    <property type="molecule type" value="Genomic_DNA"/>
</dbReference>
<evidence type="ECO:0000256" key="2">
    <source>
        <dbReference type="ARBA" id="ARBA00006337"/>
    </source>
</evidence>
<dbReference type="SUPFAM" id="SSF56176">
    <property type="entry name" value="FAD-binding/transporter-associated domain-like"/>
    <property type="match status" value="1"/>
</dbReference>
<evidence type="ECO:0000256" key="6">
    <source>
        <dbReference type="ARBA" id="ARBA00022989"/>
    </source>
</evidence>
<sequence>MVLDIIFLLLGVVLTFGTFIFVSSEFSLVALDQASVERRASAGDKRAAQVLKATRTLSTQLSGSQVGITLTTILLGYTTQSVLTRLINDGLISVGLASAIAGTIGVLVSAVLINAFSMLFGELLPKNLALAHPLKTAGMVVPFQMAFTWICKPIIFLLNGTANAILRLIGIEPQEEISSARSASELAALVRHSAEEGTLDTSTASLFTNSIRVGQLSAVDVMSDRGLLCTLGSDAVAADVVALSKETGHSRFPVIGDDSDDVLGFVSLRRAVAVPWEKRSDVSVLSSSLLNPAPKVPETMSLAPLLLHLREEGLQMAVVVDEYGGVAGIVTLEDVVEEIVGEVSDEHDHRRLGIRTQVDGTYLVPGRLRPDELAERLGIIVPDEGGYETLAGLIIDNIGRVPETGDTVVVDRVRLTVTQMQGRRVTQIEVEPPQTDDQEQEDELI</sequence>
<keyword evidence="5" id="KW-0677">Repeat</keyword>
<feature type="transmembrane region" description="Helical" evidence="11">
    <location>
        <begin position="91"/>
        <end position="116"/>
    </location>
</feature>
<reference evidence="14 15" key="1">
    <citation type="submission" date="2016-10" db="EMBL/GenBank/DDBJ databases">
        <authorList>
            <person name="Varghese N."/>
            <person name="Submissions S."/>
        </authorList>
    </citation>
    <scope>NUCLEOTIDE SEQUENCE [LARGE SCALE GENOMIC DNA]</scope>
    <source>
        <strain evidence="14 15">DSM 9169</strain>
    </source>
</reference>
<comment type="subcellular location">
    <subcellularLocation>
        <location evidence="1">Cell membrane</location>
        <topology evidence="1">Multi-pass membrane protein</topology>
    </subcellularLocation>
</comment>
<evidence type="ECO:0000259" key="12">
    <source>
        <dbReference type="PROSITE" id="PS51371"/>
    </source>
</evidence>
<dbReference type="Gene3D" id="3.10.580.10">
    <property type="entry name" value="CBS-domain"/>
    <property type="match status" value="1"/>
</dbReference>
<evidence type="ECO:0000259" key="13">
    <source>
        <dbReference type="PROSITE" id="PS51846"/>
    </source>
</evidence>
<dbReference type="InterPro" id="IPR002550">
    <property type="entry name" value="CNNM"/>
</dbReference>
<dbReference type="RefSeq" id="WP_092648700.1">
    <property type="nucleotide sequence ID" value="NZ_LT629792.1"/>
</dbReference>
<evidence type="ECO:0000256" key="1">
    <source>
        <dbReference type="ARBA" id="ARBA00004651"/>
    </source>
</evidence>
<dbReference type="InterPro" id="IPR016169">
    <property type="entry name" value="FAD-bd_PCMH_sub2"/>
</dbReference>
<comment type="similarity">
    <text evidence="2">Belongs to the UPF0053 family.</text>
</comment>
<dbReference type="Pfam" id="PF01595">
    <property type="entry name" value="CNNM"/>
    <property type="match status" value="1"/>
</dbReference>
<evidence type="ECO:0000256" key="8">
    <source>
        <dbReference type="ARBA" id="ARBA00023136"/>
    </source>
</evidence>
<dbReference type="SMART" id="SM01091">
    <property type="entry name" value="CorC_HlyC"/>
    <property type="match status" value="1"/>
</dbReference>
<dbReference type="SMART" id="SM00116">
    <property type="entry name" value="CBS"/>
    <property type="match status" value="2"/>
</dbReference>
<dbReference type="InterPro" id="IPR036318">
    <property type="entry name" value="FAD-bd_PCMH-like_sf"/>
</dbReference>
<evidence type="ECO:0000256" key="4">
    <source>
        <dbReference type="ARBA" id="ARBA00022692"/>
    </source>
</evidence>
<dbReference type="InterPro" id="IPR000644">
    <property type="entry name" value="CBS_dom"/>
</dbReference>
<evidence type="ECO:0000256" key="7">
    <source>
        <dbReference type="ARBA" id="ARBA00023122"/>
    </source>
</evidence>